<keyword evidence="4" id="KW-0547">Nucleotide-binding</keyword>
<evidence type="ECO:0000256" key="2">
    <source>
        <dbReference type="ARBA" id="ARBA00022527"/>
    </source>
</evidence>
<keyword evidence="10" id="KW-1133">Transmembrane helix</keyword>
<dbReference type="FunFam" id="1.10.510.10:FF:000021">
    <property type="entry name" value="Serine/threonine protein kinase"/>
    <property type="match status" value="1"/>
</dbReference>
<evidence type="ECO:0000313" key="14">
    <source>
        <dbReference type="Proteomes" id="UP000562124"/>
    </source>
</evidence>
<dbReference type="Proteomes" id="UP000562124">
    <property type="component" value="Unassembled WGS sequence"/>
</dbReference>
<keyword evidence="10" id="KW-0472">Membrane</keyword>
<comment type="catalytic activity">
    <reaction evidence="7">
        <text>L-threonyl-[protein] + ATP = O-phospho-L-threonyl-[protein] + ADP + H(+)</text>
        <dbReference type="Rhea" id="RHEA:46608"/>
        <dbReference type="Rhea" id="RHEA-COMP:11060"/>
        <dbReference type="Rhea" id="RHEA-COMP:11605"/>
        <dbReference type="ChEBI" id="CHEBI:15378"/>
        <dbReference type="ChEBI" id="CHEBI:30013"/>
        <dbReference type="ChEBI" id="CHEBI:30616"/>
        <dbReference type="ChEBI" id="CHEBI:61977"/>
        <dbReference type="ChEBI" id="CHEBI:456216"/>
        <dbReference type="EC" id="2.7.11.1"/>
    </reaction>
</comment>
<feature type="domain" description="PASTA" evidence="12">
    <location>
        <begin position="612"/>
        <end position="675"/>
    </location>
</feature>
<dbReference type="GO" id="GO:0005524">
    <property type="term" value="F:ATP binding"/>
    <property type="evidence" value="ECO:0007669"/>
    <property type="project" value="UniProtKB-KW"/>
</dbReference>
<dbReference type="GO" id="GO:0004674">
    <property type="term" value="F:protein serine/threonine kinase activity"/>
    <property type="evidence" value="ECO:0007669"/>
    <property type="project" value="UniProtKB-KW"/>
</dbReference>
<feature type="domain" description="PASTA" evidence="12">
    <location>
        <begin position="545"/>
        <end position="611"/>
    </location>
</feature>
<feature type="domain" description="PASTA" evidence="12">
    <location>
        <begin position="410"/>
        <end position="475"/>
    </location>
</feature>
<comment type="catalytic activity">
    <reaction evidence="8">
        <text>L-seryl-[protein] + ATP = O-phospho-L-seryl-[protein] + ADP + H(+)</text>
        <dbReference type="Rhea" id="RHEA:17989"/>
        <dbReference type="Rhea" id="RHEA-COMP:9863"/>
        <dbReference type="Rhea" id="RHEA-COMP:11604"/>
        <dbReference type="ChEBI" id="CHEBI:15378"/>
        <dbReference type="ChEBI" id="CHEBI:29999"/>
        <dbReference type="ChEBI" id="CHEBI:30616"/>
        <dbReference type="ChEBI" id="CHEBI:83421"/>
        <dbReference type="ChEBI" id="CHEBI:456216"/>
        <dbReference type="EC" id="2.7.11.1"/>
    </reaction>
</comment>
<keyword evidence="5 13" id="KW-0418">Kinase</keyword>
<evidence type="ECO:0000256" key="6">
    <source>
        <dbReference type="ARBA" id="ARBA00022840"/>
    </source>
</evidence>
<dbReference type="EMBL" id="JABCJJ010000004">
    <property type="protein sequence ID" value="NMR19363.1"/>
    <property type="molecule type" value="Genomic_DNA"/>
</dbReference>
<keyword evidence="3" id="KW-0808">Transferase</keyword>
<dbReference type="Gene3D" id="1.10.510.10">
    <property type="entry name" value="Transferase(Phosphotransferase) domain 1"/>
    <property type="match status" value="1"/>
</dbReference>
<feature type="region of interest" description="Disordered" evidence="9">
    <location>
        <begin position="300"/>
        <end position="351"/>
    </location>
</feature>
<keyword evidence="2" id="KW-0723">Serine/threonine-protein kinase</keyword>
<evidence type="ECO:0000256" key="7">
    <source>
        <dbReference type="ARBA" id="ARBA00047899"/>
    </source>
</evidence>
<keyword evidence="10" id="KW-0812">Transmembrane</keyword>
<dbReference type="InterPro" id="IPR008271">
    <property type="entry name" value="Ser/Thr_kinase_AS"/>
</dbReference>
<reference evidence="13 14" key="1">
    <citation type="submission" date="2020-04" db="EMBL/GenBank/DDBJ databases">
        <title>Sequencing and Assembly of C. fimi.</title>
        <authorList>
            <person name="Ramsey A.R."/>
        </authorList>
    </citation>
    <scope>NUCLEOTIDE SEQUENCE [LARGE SCALE GENOMIC DNA]</scope>
    <source>
        <strain evidence="13 14">SB</strain>
    </source>
</reference>
<evidence type="ECO:0000256" key="8">
    <source>
        <dbReference type="ARBA" id="ARBA00048679"/>
    </source>
</evidence>
<feature type="domain" description="PASTA" evidence="12">
    <location>
        <begin position="476"/>
        <end position="544"/>
    </location>
</feature>
<dbReference type="Pfam" id="PF03793">
    <property type="entry name" value="PASTA"/>
    <property type="match status" value="4"/>
</dbReference>
<dbReference type="EC" id="2.7.11.1" evidence="1"/>
<name>A0A7Y0LXV5_CELFI</name>
<dbReference type="PROSITE" id="PS00108">
    <property type="entry name" value="PROTEIN_KINASE_ST"/>
    <property type="match status" value="1"/>
</dbReference>
<protein>
    <recommendedName>
        <fullName evidence="1">non-specific serine/threonine protein kinase</fullName>
        <ecNumber evidence="1">2.7.11.1</ecNumber>
    </recommendedName>
</protein>
<dbReference type="PROSITE" id="PS50011">
    <property type="entry name" value="PROTEIN_KINASE_DOM"/>
    <property type="match status" value="1"/>
</dbReference>
<evidence type="ECO:0000256" key="3">
    <source>
        <dbReference type="ARBA" id="ARBA00022679"/>
    </source>
</evidence>
<dbReference type="Gene3D" id="3.30.10.20">
    <property type="match status" value="4"/>
</dbReference>
<organism evidence="13 14">
    <name type="scientific">Cellulomonas fimi</name>
    <dbReference type="NCBI Taxonomy" id="1708"/>
    <lineage>
        <taxon>Bacteria</taxon>
        <taxon>Bacillati</taxon>
        <taxon>Actinomycetota</taxon>
        <taxon>Actinomycetes</taxon>
        <taxon>Micrococcales</taxon>
        <taxon>Cellulomonadaceae</taxon>
        <taxon>Cellulomonas</taxon>
    </lineage>
</organism>
<dbReference type="CDD" id="cd14014">
    <property type="entry name" value="STKc_PknB_like"/>
    <property type="match status" value="1"/>
</dbReference>
<dbReference type="SMART" id="SM00740">
    <property type="entry name" value="PASTA"/>
    <property type="match status" value="4"/>
</dbReference>
<evidence type="ECO:0000259" key="11">
    <source>
        <dbReference type="PROSITE" id="PS50011"/>
    </source>
</evidence>
<dbReference type="Pfam" id="PF00069">
    <property type="entry name" value="Pkinase"/>
    <property type="match status" value="1"/>
</dbReference>
<dbReference type="AlphaFoldDB" id="A0A7Y0LXV5"/>
<proteinExistence type="predicted"/>
<keyword evidence="6" id="KW-0067">ATP-binding</keyword>
<dbReference type="PANTHER" id="PTHR43289:SF34">
    <property type="entry name" value="SERINE_THREONINE-PROTEIN KINASE YBDM-RELATED"/>
    <property type="match status" value="1"/>
</dbReference>
<evidence type="ECO:0000256" key="5">
    <source>
        <dbReference type="ARBA" id="ARBA00022777"/>
    </source>
</evidence>
<evidence type="ECO:0000256" key="1">
    <source>
        <dbReference type="ARBA" id="ARBA00012513"/>
    </source>
</evidence>
<evidence type="ECO:0000256" key="4">
    <source>
        <dbReference type="ARBA" id="ARBA00022741"/>
    </source>
</evidence>
<dbReference type="Gene3D" id="3.30.200.20">
    <property type="entry name" value="Phosphorylase Kinase, domain 1"/>
    <property type="match status" value="1"/>
</dbReference>
<dbReference type="FunFam" id="3.30.200.20:FF:000035">
    <property type="entry name" value="Serine/threonine protein kinase Stk1"/>
    <property type="match status" value="1"/>
</dbReference>
<evidence type="ECO:0000256" key="10">
    <source>
        <dbReference type="SAM" id="Phobius"/>
    </source>
</evidence>
<dbReference type="CDD" id="cd06577">
    <property type="entry name" value="PASTA_pknB"/>
    <property type="match status" value="4"/>
</dbReference>
<evidence type="ECO:0000313" key="13">
    <source>
        <dbReference type="EMBL" id="NMR19363.1"/>
    </source>
</evidence>
<evidence type="ECO:0000256" key="9">
    <source>
        <dbReference type="SAM" id="MobiDB-lite"/>
    </source>
</evidence>
<dbReference type="RefSeq" id="WP_169323622.1">
    <property type="nucleotide sequence ID" value="NZ_JABCJJ010000004.1"/>
</dbReference>
<feature type="compositionally biased region" description="Low complexity" evidence="9">
    <location>
        <begin position="334"/>
        <end position="343"/>
    </location>
</feature>
<dbReference type="InterPro" id="IPR011009">
    <property type="entry name" value="Kinase-like_dom_sf"/>
</dbReference>
<dbReference type="InterPro" id="IPR005543">
    <property type="entry name" value="PASTA_dom"/>
</dbReference>
<dbReference type="PROSITE" id="PS51178">
    <property type="entry name" value="PASTA"/>
    <property type="match status" value="4"/>
</dbReference>
<dbReference type="SMART" id="SM00220">
    <property type="entry name" value="S_TKc"/>
    <property type="match status" value="1"/>
</dbReference>
<feature type="domain" description="Protein kinase" evidence="11">
    <location>
        <begin position="18"/>
        <end position="284"/>
    </location>
</feature>
<evidence type="ECO:0000259" key="12">
    <source>
        <dbReference type="PROSITE" id="PS51178"/>
    </source>
</evidence>
<accession>A0A7Y0LXV5</accession>
<dbReference type="SUPFAM" id="SSF56112">
    <property type="entry name" value="Protein kinase-like (PK-like)"/>
    <property type="match status" value="1"/>
</dbReference>
<dbReference type="PANTHER" id="PTHR43289">
    <property type="entry name" value="MITOGEN-ACTIVATED PROTEIN KINASE KINASE KINASE 20-RELATED"/>
    <property type="match status" value="1"/>
</dbReference>
<feature type="transmembrane region" description="Helical" evidence="10">
    <location>
        <begin position="387"/>
        <end position="406"/>
    </location>
</feature>
<dbReference type="InterPro" id="IPR000719">
    <property type="entry name" value="Prot_kinase_dom"/>
</dbReference>
<dbReference type="GO" id="GO:0045717">
    <property type="term" value="P:negative regulation of fatty acid biosynthetic process"/>
    <property type="evidence" value="ECO:0007669"/>
    <property type="project" value="UniProtKB-ARBA"/>
</dbReference>
<sequence>MGATITDPLVGRLVDGRYEVVSRIARGGMATVYLAIDRRLDREVALKVMHPHLAEGAAGSAFVARFRREARAAARLTHPALVGVLDQGVDGETSYLTMEYVDGINLRRHLGERGALSVEESFTILERMLDGLAAAHRTGLVHRDIKPENLLLATDGRIKLTDFGLARAVTEVTSTTTGTVLGTVAYLGPELVATGLSDARTDVYAAGILLYEMLTGRQPYTGETPIQVAFLHVNSDIPAPSDLVEWLPQEIDELVSALAARQPDHRPVDAGAALELVRRTRAALDPATLARRADVAPTITLHPATIDPDSGVDLTDSGSAGGEANPADAPRPPGAATARAGDTTRLDVPATGSTVALPIGAGLRASTGDRDTPTVDDAPRRRRRIRWIALVLLLSGLVAAGTWWYMTAGPGAYTGVPDVLGRQEADAVAVLERAGLDAAPIPVFDPAEPGTVVATDPGPGGRVLKDGTVELSVSQGPEMTTVPDELVGTHFDAASQALEGARLVVGDSVTPYDDVAPVGTVVAVSVEEGAQVEVGTEVVLTVSQGPAPVTIISVVGATQEQATAELEALGLKVNPVRAFSDTVESGRVISQDPAQGTAGYRTDTVTITVSQGPEMIEVPRVIGQGFVAASDALSALGFVVARENVLGAPGGFVLEQSAKPGEKLPKGSTITLTVF</sequence>
<gene>
    <name evidence="13" type="primary">pknB</name>
    <name evidence="13" type="ORF">HIR71_03870</name>
</gene>
<dbReference type="NCBIfam" id="NF033483">
    <property type="entry name" value="PknB_PASTA_kin"/>
    <property type="match status" value="1"/>
</dbReference>
<keyword evidence="14" id="KW-1185">Reference proteome</keyword>
<comment type="caution">
    <text evidence="13">The sequence shown here is derived from an EMBL/GenBank/DDBJ whole genome shotgun (WGS) entry which is preliminary data.</text>
</comment>